<organism evidence="4 5">
    <name type="scientific">Durusdinium trenchii</name>
    <dbReference type="NCBI Taxonomy" id="1381693"/>
    <lineage>
        <taxon>Eukaryota</taxon>
        <taxon>Sar</taxon>
        <taxon>Alveolata</taxon>
        <taxon>Dinophyceae</taxon>
        <taxon>Suessiales</taxon>
        <taxon>Symbiodiniaceae</taxon>
        <taxon>Durusdinium</taxon>
    </lineage>
</organism>
<accession>A0ABP0RQA9</accession>
<evidence type="ECO:0000259" key="3">
    <source>
        <dbReference type="Pfam" id="PF04059"/>
    </source>
</evidence>
<keyword evidence="2" id="KW-1133">Transmembrane helix</keyword>
<dbReference type="Proteomes" id="UP001642464">
    <property type="component" value="Unassembled WGS sequence"/>
</dbReference>
<evidence type="ECO:0000313" key="5">
    <source>
        <dbReference type="Proteomes" id="UP001642464"/>
    </source>
</evidence>
<sequence length="772" mass="87137">MPGTKTKNAGTPRGNRGGGDGKSFRPYHSTNVPKEVDLESAFLHTDADEPITTLMLRHIPNKYSQSSLLKEIDFKGFQGKYDFFYMPMDVHNRTNVGYAFINLVTTRDARDFFLMFSNYRFEFHASGKIGAVSPGHVQGLENNVCHFGHRAVATAQNVQYRPLVFRDGKQVDLKAVFQELQKGRQVPELLKPPSSGSLVQAAKMMAPGANHNERNPSALVRTRGWADGGRGLLSEVAHWSLRVSVGGARRLVLWLGGGVLGADGQSCTVLMFTSTLLLPKVKMLGMLLGPGRDRQVGRRTTESKKMVKKTSDLGNDSDDDEMPEITRGAAQVFPEESWRRPLQRLQALLLSCLLPILLALLVVFAAFRLVKLFFQLLNDVYIVVRYVVLLAIRIALFPFYLLWLLLPSFIQDFLWENYEQRFGHRVRAVLSVKHAVEETISDVPDMLWACLVALYYSCVQPIGQTCRQLAWRLCGRMLVNTVFDPLHDAQVNKASWSKRKFIDGRGNKKRPVASQAVMASAHLRRAKAQAVRAKARRQRARRRRDLIRLALPEHQRKHLKQEDHFVQLEEHNPLKMKSRVMIVERRYAVFVGFAWMIAGQTILVLTLTGSDGDRCTICSEVPSLGMKMRPDAAGHGRSIVASVVLIGVGMLLAIYATCLYRPRSKSSEAIAEEEALAKKHYEALASRLKKTEDLESQVFGMLEDHFEKPSCAKNLRDCYYASPLGFLQHILDRCGQWMIWDSGVLGHWEKNKLLWHAPLTKNGVLVLLVKLR</sequence>
<dbReference type="Pfam" id="PF04059">
    <property type="entry name" value="RRM_2"/>
    <property type="match status" value="1"/>
</dbReference>
<feature type="transmembrane region" description="Helical" evidence="2">
    <location>
        <begin position="382"/>
        <end position="406"/>
    </location>
</feature>
<name>A0ABP0RQA9_9DINO</name>
<keyword evidence="2" id="KW-0812">Transmembrane</keyword>
<dbReference type="InterPro" id="IPR035979">
    <property type="entry name" value="RBD_domain_sf"/>
</dbReference>
<feature type="domain" description="Mei2-like C-terminal RNA recognition motif" evidence="3">
    <location>
        <begin position="52"/>
        <end position="147"/>
    </location>
</feature>
<feature type="transmembrane region" description="Helical" evidence="2">
    <location>
        <begin position="347"/>
        <end position="370"/>
    </location>
</feature>
<feature type="compositionally biased region" description="Basic and acidic residues" evidence="1">
    <location>
        <begin position="293"/>
        <end position="311"/>
    </location>
</feature>
<dbReference type="CDD" id="cd12277">
    <property type="entry name" value="RRM3_MEI2_EAR1_like"/>
    <property type="match status" value="1"/>
</dbReference>
<keyword evidence="5" id="KW-1185">Reference proteome</keyword>
<proteinExistence type="predicted"/>
<evidence type="ECO:0000256" key="2">
    <source>
        <dbReference type="SAM" id="Phobius"/>
    </source>
</evidence>
<feature type="region of interest" description="Disordered" evidence="1">
    <location>
        <begin position="293"/>
        <end position="320"/>
    </location>
</feature>
<evidence type="ECO:0000313" key="4">
    <source>
        <dbReference type="EMBL" id="CAK9102782.1"/>
    </source>
</evidence>
<dbReference type="SUPFAM" id="SSF54928">
    <property type="entry name" value="RNA-binding domain, RBD"/>
    <property type="match status" value="1"/>
</dbReference>
<comment type="caution">
    <text evidence="4">The sequence shown here is derived from an EMBL/GenBank/DDBJ whole genome shotgun (WGS) entry which is preliminary data.</text>
</comment>
<feature type="transmembrane region" description="Helical" evidence="2">
    <location>
        <begin position="587"/>
        <end position="607"/>
    </location>
</feature>
<feature type="region of interest" description="Disordered" evidence="1">
    <location>
        <begin position="1"/>
        <end position="29"/>
    </location>
</feature>
<evidence type="ECO:0000256" key="1">
    <source>
        <dbReference type="SAM" id="MobiDB-lite"/>
    </source>
</evidence>
<feature type="transmembrane region" description="Helical" evidence="2">
    <location>
        <begin position="639"/>
        <end position="660"/>
    </location>
</feature>
<gene>
    <name evidence="4" type="ORF">SCF082_LOCUS48034</name>
</gene>
<keyword evidence="2" id="KW-0472">Membrane</keyword>
<dbReference type="InterPro" id="IPR007201">
    <property type="entry name" value="Mei2-like_Rrm_C"/>
</dbReference>
<protein>
    <submittedName>
        <fullName evidence="4">Protein MEI2-like 4 (AML4) (MEI2-like protein 4)</fullName>
    </submittedName>
</protein>
<dbReference type="EMBL" id="CAXAMM010042062">
    <property type="protein sequence ID" value="CAK9102782.1"/>
    <property type="molecule type" value="Genomic_DNA"/>
</dbReference>
<reference evidence="4 5" key="1">
    <citation type="submission" date="2024-02" db="EMBL/GenBank/DDBJ databases">
        <authorList>
            <person name="Chen Y."/>
            <person name="Shah S."/>
            <person name="Dougan E. K."/>
            <person name="Thang M."/>
            <person name="Chan C."/>
        </authorList>
    </citation>
    <scope>NUCLEOTIDE SEQUENCE [LARGE SCALE GENOMIC DNA]</scope>
</reference>